<dbReference type="InterPro" id="IPR029061">
    <property type="entry name" value="THDP-binding"/>
</dbReference>
<dbReference type="PANTHER" id="PTHR11516">
    <property type="entry name" value="PYRUVATE DEHYDROGENASE E1 COMPONENT, ALPHA SUBUNIT BACTERIAL AND ORGANELLAR"/>
    <property type="match status" value="1"/>
</dbReference>
<dbReference type="PANTHER" id="PTHR11516:SF60">
    <property type="entry name" value="PYRUVATE DEHYDROGENASE E1 COMPONENT SUBUNIT ALPHA"/>
    <property type="match status" value="1"/>
</dbReference>
<dbReference type="Proteomes" id="UP000199017">
    <property type="component" value="Unassembled WGS sequence"/>
</dbReference>
<dbReference type="SUPFAM" id="SSF52518">
    <property type="entry name" value="Thiamin diphosphate-binding fold (THDP-binding)"/>
    <property type="match status" value="1"/>
</dbReference>
<dbReference type="EMBL" id="FNDU01000003">
    <property type="protein sequence ID" value="SDH86805.1"/>
    <property type="molecule type" value="Genomic_DNA"/>
</dbReference>
<evidence type="ECO:0000256" key="2">
    <source>
        <dbReference type="ARBA" id="ARBA00023002"/>
    </source>
</evidence>
<keyword evidence="2" id="KW-0560">Oxidoreductase</keyword>
<dbReference type="Pfam" id="PF00676">
    <property type="entry name" value="E1_dh"/>
    <property type="match status" value="1"/>
</dbReference>
<dbReference type="GO" id="GO:0004739">
    <property type="term" value="F:pyruvate dehydrogenase (acetyl-transferring) activity"/>
    <property type="evidence" value="ECO:0007669"/>
    <property type="project" value="TreeGrafter"/>
</dbReference>
<evidence type="ECO:0000313" key="5">
    <source>
        <dbReference type="EMBL" id="SDH86805.1"/>
    </source>
</evidence>
<dbReference type="InterPro" id="IPR050642">
    <property type="entry name" value="PDH_E1_Alpha_Subunit"/>
</dbReference>
<keyword evidence="3" id="KW-0786">Thiamine pyrophosphate</keyword>
<protein>
    <submittedName>
        <fullName evidence="5">Pyruvate dehydrogenase E1 component alpha subunit</fullName>
    </submittedName>
</protein>
<evidence type="ECO:0000256" key="3">
    <source>
        <dbReference type="ARBA" id="ARBA00023052"/>
    </source>
</evidence>
<evidence type="ECO:0000259" key="4">
    <source>
        <dbReference type="Pfam" id="PF00676"/>
    </source>
</evidence>
<dbReference type="FunFam" id="3.40.50.970:FF:000013">
    <property type="entry name" value="Pyruvate dehydrogenase E1 component subunit alpha"/>
    <property type="match status" value="1"/>
</dbReference>
<dbReference type="STRING" id="930129.SAMN05216352_103131"/>
<reference evidence="5 6" key="1">
    <citation type="submission" date="2016-10" db="EMBL/GenBank/DDBJ databases">
        <authorList>
            <person name="de Groot N.N."/>
        </authorList>
    </citation>
    <scope>NUCLEOTIDE SEQUENCE [LARGE SCALE GENOMIC DNA]</scope>
    <source>
        <strain evidence="6">P4B,CCM 7963,CECT 7998,DSM 25260,IBRC-M 10614,KCTC 13821</strain>
    </source>
</reference>
<dbReference type="OrthoDB" id="9766715at2"/>
<dbReference type="RefSeq" id="WP_091582462.1">
    <property type="nucleotide sequence ID" value="NZ_FNDU01000003.1"/>
</dbReference>
<evidence type="ECO:0000256" key="1">
    <source>
        <dbReference type="ARBA" id="ARBA00001964"/>
    </source>
</evidence>
<gene>
    <name evidence="5" type="ORF">SAMN05216352_103131</name>
</gene>
<comment type="cofactor">
    <cofactor evidence="1">
        <name>thiamine diphosphate</name>
        <dbReference type="ChEBI" id="CHEBI:58937"/>
    </cofactor>
</comment>
<sequence length="330" mass="35831">MKTTQEKEKLFTSEKASWMYQKMLEIRKFEDAVHDIFAQGSLPGFVHLYAGEEAVAVGLCAHLDDNDSITSTHRGHGHCIAKGCDLDGMMAELFGKVSGLCKGKGGSMHIADLDKGMLGANGIVGGGFPLACGSALTAKYKKTNSVSVCFFGDGANNEGTFHEGINLAAIWNLPVIFVAENNGYGEATTFSYASSCNSIADRAAAYNIPGISVDGKDTVAVYQAAEEAVNRARRGEGPTLIECVTYRNYGHFEGDAQTYKSAEEKKEHMKKRDVIDQFRNYVLEEKLATKEELKDIETSVEAAIKKSIDNAKDSLDPEASELLTNVYVSY</sequence>
<accession>A0A1G8FXJ2</accession>
<feature type="domain" description="Dehydrogenase E1 component" evidence="4">
    <location>
        <begin position="22"/>
        <end position="318"/>
    </location>
</feature>
<dbReference type="InterPro" id="IPR001017">
    <property type="entry name" value="DH_E1"/>
</dbReference>
<evidence type="ECO:0000313" key="6">
    <source>
        <dbReference type="Proteomes" id="UP000199017"/>
    </source>
</evidence>
<organism evidence="5 6">
    <name type="scientific">Alteribacillus bidgolensis</name>
    <dbReference type="NCBI Taxonomy" id="930129"/>
    <lineage>
        <taxon>Bacteria</taxon>
        <taxon>Bacillati</taxon>
        <taxon>Bacillota</taxon>
        <taxon>Bacilli</taxon>
        <taxon>Bacillales</taxon>
        <taxon>Bacillaceae</taxon>
        <taxon>Alteribacillus</taxon>
    </lineage>
</organism>
<keyword evidence="6" id="KW-1185">Reference proteome</keyword>
<dbReference type="Gene3D" id="3.40.50.970">
    <property type="match status" value="1"/>
</dbReference>
<proteinExistence type="predicted"/>
<dbReference type="AlphaFoldDB" id="A0A1G8FXJ2"/>
<dbReference type="GO" id="GO:0006086">
    <property type="term" value="P:pyruvate decarboxylation to acetyl-CoA"/>
    <property type="evidence" value="ECO:0007669"/>
    <property type="project" value="TreeGrafter"/>
</dbReference>
<keyword evidence="5" id="KW-0670">Pyruvate</keyword>
<name>A0A1G8FXJ2_9BACI</name>
<dbReference type="CDD" id="cd02000">
    <property type="entry name" value="TPP_E1_PDC_ADC_BCADC"/>
    <property type="match status" value="1"/>
</dbReference>